<evidence type="ECO:0000313" key="2">
    <source>
        <dbReference type="Proteomes" id="UP000030710"/>
    </source>
</evidence>
<sequence>MKGSVSLSNITAASSVGKTSSMNMCIHADTDTIQPNTSIILAIIEIHALDMGGENTMTVTHGQMHD</sequence>
<protein>
    <submittedName>
        <fullName evidence="1">Uncharacterized protein</fullName>
    </submittedName>
</protein>
<reference evidence="1 2" key="1">
    <citation type="journal article" date="2013" name="PLoS ONE">
        <title>Assembly-driven community genomics of a hypersaline microbial ecosystem.</title>
        <authorList>
            <person name="Podell S."/>
            <person name="Ugalde J.A."/>
            <person name="Narasingarao P."/>
            <person name="Banfield J.F."/>
            <person name="Heidelberg K.B."/>
            <person name="Allen E.E."/>
        </authorList>
    </citation>
    <scope>NUCLEOTIDE SEQUENCE [LARGE SCALE GENOMIC DNA]</scope>
    <source>
        <strain evidence="2">J07HQW2</strain>
    </source>
</reference>
<dbReference type="HOGENOM" id="CLU_2820765_0_0_2"/>
<dbReference type="AlphaFoldDB" id="U1NCF5"/>
<dbReference type="EMBL" id="KE356561">
    <property type="protein sequence ID" value="ERG94610.1"/>
    <property type="molecule type" value="Genomic_DNA"/>
</dbReference>
<evidence type="ECO:0000313" key="1">
    <source>
        <dbReference type="EMBL" id="ERG94610.1"/>
    </source>
</evidence>
<organism evidence="1 2">
    <name type="scientific">Haloquadratum walsbyi J07HQW2</name>
    <dbReference type="NCBI Taxonomy" id="1238425"/>
    <lineage>
        <taxon>Archaea</taxon>
        <taxon>Methanobacteriati</taxon>
        <taxon>Methanobacteriota</taxon>
        <taxon>Stenosarchaea group</taxon>
        <taxon>Halobacteria</taxon>
        <taxon>Halobacteriales</taxon>
        <taxon>Haloferacaceae</taxon>
        <taxon>Haloquadratum</taxon>
    </lineage>
</organism>
<dbReference type="STRING" id="1238425.J07HQW2_01046"/>
<dbReference type="Proteomes" id="UP000030710">
    <property type="component" value="Unassembled WGS sequence"/>
</dbReference>
<accession>U1NCF5</accession>
<name>U1NCF5_9EURY</name>
<gene>
    <name evidence="1" type="ORF">J07HQW2_01046</name>
</gene>
<proteinExistence type="predicted"/>